<name>A1ATT5_PELPD</name>
<keyword evidence="13" id="KW-0067">ATP-binding</keyword>
<keyword evidence="15" id="KW-0902">Two-component regulatory system</keyword>
<dbReference type="PANTHER" id="PTHR24421:SF10">
    <property type="entry name" value="NITRATE_NITRITE SENSOR PROTEIN NARQ"/>
    <property type="match status" value="1"/>
</dbReference>
<dbReference type="RefSeq" id="WP_011736987.1">
    <property type="nucleotide sequence ID" value="NC_008609.1"/>
</dbReference>
<keyword evidence="6" id="KW-0004">4Fe-4S</keyword>
<comment type="catalytic activity">
    <reaction evidence="1">
        <text>ATP + protein L-histidine = ADP + protein N-phospho-L-histidine.</text>
        <dbReference type="EC" id="2.7.13.3"/>
    </reaction>
</comment>
<dbReference type="InterPro" id="IPR000014">
    <property type="entry name" value="PAS"/>
</dbReference>
<dbReference type="GO" id="GO:0005737">
    <property type="term" value="C:cytoplasm"/>
    <property type="evidence" value="ECO:0007669"/>
    <property type="project" value="UniProtKB-SubCell"/>
</dbReference>
<dbReference type="eggNOG" id="COG4585">
    <property type="taxonomic scope" value="Bacteria"/>
</dbReference>
<keyword evidence="19" id="KW-0175">Coiled coil</keyword>
<evidence type="ECO:0000256" key="15">
    <source>
        <dbReference type="ARBA" id="ARBA00023012"/>
    </source>
</evidence>
<comment type="function">
    <text evidence="17">Member of the two-component regulatory system NreB/NreC involved in the control of dissimilatory nitrate/nitrite reduction in response to oxygen. NreB functions as a direct oxygen sensor histidine kinase which is autophosphorylated, in the absence of oxygen, probably at the conserved histidine residue, and transfers its phosphate group probably to a conserved aspartate residue of NreC. NreB/NreC activates the expression of the nitrate (narGHJI) and nitrite (nir) reductase operons, as well as the putative nitrate transporter gene narT.</text>
</comment>
<dbReference type="PROSITE" id="PS50109">
    <property type="entry name" value="HIS_KIN"/>
    <property type="match status" value="1"/>
</dbReference>
<evidence type="ECO:0000259" key="21">
    <source>
        <dbReference type="PROSITE" id="PS50109"/>
    </source>
</evidence>
<evidence type="ECO:0000256" key="16">
    <source>
        <dbReference type="ARBA" id="ARBA00023014"/>
    </source>
</evidence>
<keyword evidence="10" id="KW-0479">Metal-binding</keyword>
<keyword evidence="11" id="KW-0547">Nucleotide-binding</keyword>
<evidence type="ECO:0000313" key="23">
    <source>
        <dbReference type="Proteomes" id="UP000006732"/>
    </source>
</evidence>
<dbReference type="InterPro" id="IPR003594">
    <property type="entry name" value="HATPase_dom"/>
</dbReference>
<evidence type="ECO:0000256" key="12">
    <source>
        <dbReference type="ARBA" id="ARBA00022777"/>
    </source>
</evidence>
<evidence type="ECO:0000256" key="17">
    <source>
        <dbReference type="ARBA" id="ARBA00024827"/>
    </source>
</evidence>
<evidence type="ECO:0000256" key="7">
    <source>
        <dbReference type="ARBA" id="ARBA00022490"/>
    </source>
</evidence>
<proteinExistence type="predicted"/>
<feature type="domain" description="Histidine kinase" evidence="21">
    <location>
        <begin position="292"/>
        <end position="381"/>
    </location>
</feature>
<dbReference type="InterPro" id="IPR050482">
    <property type="entry name" value="Sensor_HK_TwoCompSys"/>
</dbReference>
<evidence type="ECO:0000256" key="10">
    <source>
        <dbReference type="ARBA" id="ARBA00022723"/>
    </source>
</evidence>
<dbReference type="SMART" id="SM00091">
    <property type="entry name" value="PAS"/>
    <property type="match status" value="1"/>
</dbReference>
<evidence type="ECO:0000256" key="8">
    <source>
        <dbReference type="ARBA" id="ARBA00022553"/>
    </source>
</evidence>
<dbReference type="SUPFAM" id="SSF55874">
    <property type="entry name" value="ATPase domain of HSP90 chaperone/DNA topoisomerase II/histidine kinase"/>
    <property type="match status" value="1"/>
</dbReference>
<dbReference type="SUPFAM" id="SSF55785">
    <property type="entry name" value="PYP-like sensor domain (PAS domain)"/>
    <property type="match status" value="1"/>
</dbReference>
<dbReference type="Gene3D" id="3.30.565.10">
    <property type="entry name" value="Histidine kinase-like ATPase, C-terminal domain"/>
    <property type="match status" value="1"/>
</dbReference>
<dbReference type="GO" id="GO:0051539">
    <property type="term" value="F:4 iron, 4 sulfur cluster binding"/>
    <property type="evidence" value="ECO:0007669"/>
    <property type="project" value="UniProtKB-KW"/>
</dbReference>
<dbReference type="PANTHER" id="PTHR24421">
    <property type="entry name" value="NITRATE/NITRITE SENSOR PROTEIN NARX-RELATED"/>
    <property type="match status" value="1"/>
</dbReference>
<evidence type="ECO:0000256" key="1">
    <source>
        <dbReference type="ARBA" id="ARBA00000085"/>
    </source>
</evidence>
<evidence type="ECO:0000313" key="22">
    <source>
        <dbReference type="EMBL" id="ABL00756.1"/>
    </source>
</evidence>
<dbReference type="InterPro" id="IPR036890">
    <property type="entry name" value="HATPase_C_sf"/>
</dbReference>
<dbReference type="GO" id="GO:0000155">
    <property type="term" value="F:phosphorelay sensor kinase activity"/>
    <property type="evidence" value="ECO:0007669"/>
    <property type="project" value="InterPro"/>
</dbReference>
<dbReference type="InterPro" id="IPR011712">
    <property type="entry name" value="Sig_transdc_His_kin_sub3_dim/P"/>
</dbReference>
<keyword evidence="9" id="KW-0808">Transferase</keyword>
<dbReference type="CDD" id="cd16917">
    <property type="entry name" value="HATPase_UhpB-NarQ-NarX-like"/>
    <property type="match status" value="1"/>
</dbReference>
<evidence type="ECO:0000256" key="11">
    <source>
        <dbReference type="ARBA" id="ARBA00022741"/>
    </source>
</evidence>
<dbReference type="NCBIfam" id="TIGR00229">
    <property type="entry name" value="sensory_box"/>
    <property type="match status" value="1"/>
</dbReference>
<keyword evidence="7" id="KW-0963">Cytoplasm</keyword>
<keyword evidence="8" id="KW-0597">Phosphoprotein</keyword>
<evidence type="ECO:0000256" key="13">
    <source>
        <dbReference type="ARBA" id="ARBA00022840"/>
    </source>
</evidence>
<dbReference type="InterPro" id="IPR035965">
    <property type="entry name" value="PAS-like_dom_sf"/>
</dbReference>
<evidence type="ECO:0000256" key="6">
    <source>
        <dbReference type="ARBA" id="ARBA00022485"/>
    </source>
</evidence>
<dbReference type="Pfam" id="PF02518">
    <property type="entry name" value="HATPase_c"/>
    <property type="match status" value="1"/>
</dbReference>
<evidence type="ECO:0000256" key="9">
    <source>
        <dbReference type="ARBA" id="ARBA00022679"/>
    </source>
</evidence>
<dbReference type="EC" id="2.7.13.3" evidence="4"/>
<feature type="region of interest" description="Disordered" evidence="20">
    <location>
        <begin position="72"/>
        <end position="93"/>
    </location>
</feature>
<dbReference type="InterPro" id="IPR004358">
    <property type="entry name" value="Sig_transdc_His_kin-like_C"/>
</dbReference>
<evidence type="ECO:0000256" key="5">
    <source>
        <dbReference type="ARBA" id="ARBA00017322"/>
    </source>
</evidence>
<evidence type="ECO:0000256" key="18">
    <source>
        <dbReference type="ARBA" id="ARBA00030800"/>
    </source>
</evidence>
<feature type="compositionally biased region" description="Basic and acidic residues" evidence="20">
    <location>
        <begin position="75"/>
        <end position="93"/>
    </location>
</feature>
<protein>
    <recommendedName>
        <fullName evidence="5">Oxygen sensor histidine kinase NreB</fullName>
        <ecNumber evidence="4">2.7.13.3</ecNumber>
    </recommendedName>
    <alternativeName>
        <fullName evidence="18">Nitrogen regulation protein B</fullName>
    </alternativeName>
</protein>
<keyword evidence="16" id="KW-0411">Iron-sulfur</keyword>
<dbReference type="AlphaFoldDB" id="A1ATT5"/>
<dbReference type="PRINTS" id="PR00344">
    <property type="entry name" value="BCTRLSENSOR"/>
</dbReference>
<accession>A1ATT5</accession>
<dbReference type="Gene3D" id="1.20.5.1930">
    <property type="match status" value="1"/>
</dbReference>
<gene>
    <name evidence="22" type="ordered locus">Ppro_3162</name>
</gene>
<reference evidence="22 23" key="1">
    <citation type="submission" date="2006-10" db="EMBL/GenBank/DDBJ databases">
        <title>Complete sequence of chromosome of Pelobacter propionicus DSM 2379.</title>
        <authorList>
            <consortium name="US DOE Joint Genome Institute"/>
            <person name="Copeland A."/>
            <person name="Lucas S."/>
            <person name="Lapidus A."/>
            <person name="Barry K."/>
            <person name="Detter J.C."/>
            <person name="Glavina del Rio T."/>
            <person name="Hammon N."/>
            <person name="Israni S."/>
            <person name="Dalin E."/>
            <person name="Tice H."/>
            <person name="Pitluck S."/>
            <person name="Saunders E."/>
            <person name="Brettin T."/>
            <person name="Bruce D."/>
            <person name="Han C."/>
            <person name="Tapia R."/>
            <person name="Schmutz J."/>
            <person name="Larimer F."/>
            <person name="Land M."/>
            <person name="Hauser L."/>
            <person name="Kyrpides N."/>
            <person name="Kim E."/>
            <person name="Lovley D."/>
            <person name="Richardson P."/>
        </authorList>
    </citation>
    <scope>NUCLEOTIDE SEQUENCE [LARGE SCALE GENOMIC DNA]</scope>
    <source>
        <strain evidence="23">DSM 2379 / NBRC 103807 / OttBd1</strain>
    </source>
</reference>
<dbReference type="Pfam" id="PF13426">
    <property type="entry name" value="PAS_9"/>
    <property type="match status" value="1"/>
</dbReference>
<dbReference type="GO" id="GO:0016020">
    <property type="term" value="C:membrane"/>
    <property type="evidence" value="ECO:0007669"/>
    <property type="project" value="InterPro"/>
</dbReference>
<evidence type="ECO:0000256" key="14">
    <source>
        <dbReference type="ARBA" id="ARBA00023004"/>
    </source>
</evidence>
<organism evidence="22 23">
    <name type="scientific">Pelobacter propionicus (strain DSM 2379 / NBRC 103807 / OttBd1)</name>
    <dbReference type="NCBI Taxonomy" id="338966"/>
    <lineage>
        <taxon>Bacteria</taxon>
        <taxon>Pseudomonadati</taxon>
        <taxon>Thermodesulfobacteriota</taxon>
        <taxon>Desulfuromonadia</taxon>
        <taxon>Desulfuromonadales</taxon>
        <taxon>Desulfuromonadaceae</taxon>
        <taxon>Pelobacter</taxon>
    </lineage>
</organism>
<evidence type="ECO:0000256" key="2">
    <source>
        <dbReference type="ARBA" id="ARBA00001966"/>
    </source>
</evidence>
<evidence type="ECO:0000256" key="20">
    <source>
        <dbReference type="SAM" id="MobiDB-lite"/>
    </source>
</evidence>
<evidence type="ECO:0000256" key="19">
    <source>
        <dbReference type="SAM" id="Coils"/>
    </source>
</evidence>
<evidence type="ECO:0000256" key="3">
    <source>
        <dbReference type="ARBA" id="ARBA00004496"/>
    </source>
</evidence>
<comment type="cofactor">
    <cofactor evidence="2">
        <name>[4Fe-4S] cluster</name>
        <dbReference type="ChEBI" id="CHEBI:49883"/>
    </cofactor>
</comment>
<dbReference type="Proteomes" id="UP000006732">
    <property type="component" value="Chromosome"/>
</dbReference>
<dbReference type="Gene3D" id="3.30.450.20">
    <property type="entry name" value="PAS domain"/>
    <property type="match status" value="1"/>
</dbReference>
<dbReference type="InterPro" id="IPR005467">
    <property type="entry name" value="His_kinase_dom"/>
</dbReference>
<dbReference type="SMART" id="SM00387">
    <property type="entry name" value="HATPase_c"/>
    <property type="match status" value="1"/>
</dbReference>
<evidence type="ECO:0000256" key="4">
    <source>
        <dbReference type="ARBA" id="ARBA00012438"/>
    </source>
</evidence>
<keyword evidence="14" id="KW-0408">Iron</keyword>
<dbReference type="STRING" id="338966.Ppro_3162"/>
<dbReference type="Pfam" id="PF07730">
    <property type="entry name" value="HisKA_3"/>
    <property type="match status" value="1"/>
</dbReference>
<dbReference type="GO" id="GO:0046983">
    <property type="term" value="F:protein dimerization activity"/>
    <property type="evidence" value="ECO:0007669"/>
    <property type="project" value="InterPro"/>
</dbReference>
<keyword evidence="23" id="KW-1185">Reference proteome</keyword>
<dbReference type="HOGENOM" id="CLU_725317_0_0_7"/>
<dbReference type="GO" id="GO:0046872">
    <property type="term" value="F:metal ion binding"/>
    <property type="evidence" value="ECO:0007669"/>
    <property type="project" value="UniProtKB-KW"/>
</dbReference>
<dbReference type="CDD" id="cd00130">
    <property type="entry name" value="PAS"/>
    <property type="match status" value="1"/>
</dbReference>
<sequence>MGEKKQTAGRSSCSVGDFFRLACEEHGAAMLLVDPAHGAIVRANQQACVLLGETGSELEGKGITDIFLPNGDISPPRDLETNRTGLRRDTNGEERPIEILPRRLPLREGDILFCVLRDMTEPTGFRHERAEQDNVRRQLEIVVEERTGQLNETMEALRQETARRQQIETNVTTMRENLENQERARVARDIHDGIGQTLQAIKLQLKIRQARCREGEPCGGQALNEIIGELTSAATELREIILALRPLFLEDTDLDLAVRSLCERSAKRTGLDVRAECQGSFRGLGSSFKLSIFRICQEALTNIVKHSGCRSALIRLEREPHTMRITIRDDGRGGVSCPTIISQEGSGLAIMRERAELLGGALSVISPPGMGTAITVEVPLQ</sequence>
<feature type="coiled-coil region" evidence="19">
    <location>
        <begin position="150"/>
        <end position="184"/>
    </location>
</feature>
<dbReference type="KEGG" id="ppd:Ppro_3162"/>
<comment type="subcellular location">
    <subcellularLocation>
        <location evidence="3">Cytoplasm</location>
    </subcellularLocation>
</comment>
<keyword evidence="12 22" id="KW-0418">Kinase</keyword>
<dbReference type="EMBL" id="CP000482">
    <property type="protein sequence ID" value="ABL00756.1"/>
    <property type="molecule type" value="Genomic_DNA"/>
</dbReference>
<dbReference type="GO" id="GO:0005524">
    <property type="term" value="F:ATP binding"/>
    <property type="evidence" value="ECO:0007669"/>
    <property type="project" value="UniProtKB-KW"/>
</dbReference>